<reference evidence="1 2" key="1">
    <citation type="journal article" date="2018" name="IMA Fungus">
        <title>IMA Genome-F 10: Nine draft genome sequences of Claviceps purpurea s.lat., including C. arundinis, C. humidiphila, and C. cf. spartinae, pseudomolecules for the pitch canker pathogen Fusarium circinatum, draft genome of Davidsoniella eucalypti, Grosmannia galeiformis, Quambalaria eucalypti, and Teratosphaeria destructans.</title>
        <authorList>
            <person name="Wingfield B.D."/>
            <person name="Liu M."/>
            <person name="Nguyen H.D."/>
            <person name="Lane F.A."/>
            <person name="Morgan S.W."/>
            <person name="De Vos L."/>
            <person name="Wilken P.M."/>
            <person name="Duong T.A."/>
            <person name="Aylward J."/>
            <person name="Coetzee M.P."/>
            <person name="Dadej K."/>
            <person name="De Beer Z.W."/>
            <person name="Findlay W."/>
            <person name="Havenga M."/>
            <person name="Kolarik M."/>
            <person name="Menzies J.G."/>
            <person name="Naidoo K."/>
            <person name="Pochopski O."/>
            <person name="Shoukouhi P."/>
            <person name="Santana Q.C."/>
            <person name="Seifert K.A."/>
            <person name="Soal N."/>
            <person name="Steenkamp E.T."/>
            <person name="Tatham C.T."/>
            <person name="van der Nest M.A."/>
            <person name="Wingfield M.J."/>
        </authorList>
    </citation>
    <scope>NUCLEOTIDE SEQUENCE [LARGE SCALE GENOMIC DNA]</scope>
    <source>
        <strain evidence="1">CMW44962</strain>
    </source>
</reference>
<sequence>MEWRIRKERIIILQEPRAFWDVGLHVLQAGGLVAGASLQDRLFRFGHGLIGDGLVDDDLWFGHGGGDGGCDGC</sequence>
<comment type="caution">
    <text evidence="1">The sequence shown here is derived from an EMBL/GenBank/DDBJ whole genome shotgun (WGS) entry which is preliminary data.</text>
</comment>
<organism evidence="1 2">
    <name type="scientific">Teratosphaeria destructans</name>
    <dbReference type="NCBI Taxonomy" id="418781"/>
    <lineage>
        <taxon>Eukaryota</taxon>
        <taxon>Fungi</taxon>
        <taxon>Dikarya</taxon>
        <taxon>Ascomycota</taxon>
        <taxon>Pezizomycotina</taxon>
        <taxon>Dothideomycetes</taxon>
        <taxon>Dothideomycetidae</taxon>
        <taxon>Mycosphaerellales</taxon>
        <taxon>Teratosphaeriaceae</taxon>
        <taxon>Teratosphaeria</taxon>
    </lineage>
</organism>
<name>A0A9W7SIR7_9PEZI</name>
<proteinExistence type="predicted"/>
<gene>
    <name evidence="1" type="ORF">Tdes44962_MAKER10406</name>
</gene>
<keyword evidence="2" id="KW-1185">Reference proteome</keyword>
<dbReference type="EMBL" id="RIBY02002488">
    <property type="protein sequence ID" value="KAH9811191.1"/>
    <property type="molecule type" value="Genomic_DNA"/>
</dbReference>
<dbReference type="AlphaFoldDB" id="A0A9W7SIR7"/>
<protein>
    <submittedName>
        <fullName evidence="1">Uncharacterized protein</fullName>
    </submittedName>
</protein>
<accession>A0A9W7SIR7</accession>
<reference evidence="1 2" key="2">
    <citation type="journal article" date="2021" name="Curr. Genet.">
        <title>Genetic response to nitrogen starvation in the aggressive Eucalyptus foliar pathogen Teratosphaeria destructans.</title>
        <authorList>
            <person name="Havenga M."/>
            <person name="Wingfield B.D."/>
            <person name="Wingfield M.J."/>
            <person name="Dreyer L.L."/>
            <person name="Roets F."/>
            <person name="Aylward J."/>
        </authorList>
    </citation>
    <scope>NUCLEOTIDE SEQUENCE [LARGE SCALE GENOMIC DNA]</scope>
    <source>
        <strain evidence="1">CMW44962</strain>
    </source>
</reference>
<dbReference type="Proteomes" id="UP001138500">
    <property type="component" value="Unassembled WGS sequence"/>
</dbReference>
<evidence type="ECO:0000313" key="1">
    <source>
        <dbReference type="EMBL" id="KAH9811191.1"/>
    </source>
</evidence>
<evidence type="ECO:0000313" key="2">
    <source>
        <dbReference type="Proteomes" id="UP001138500"/>
    </source>
</evidence>